<dbReference type="GO" id="GO:0006952">
    <property type="term" value="P:defense response"/>
    <property type="evidence" value="ECO:0007669"/>
    <property type="project" value="UniProtKB-KW"/>
</dbReference>
<evidence type="ECO:0000259" key="9">
    <source>
        <dbReference type="Pfam" id="PF03936"/>
    </source>
</evidence>
<evidence type="ECO:0000256" key="5">
    <source>
        <dbReference type="ARBA" id="ARBA00022842"/>
    </source>
</evidence>
<dbReference type="PANTHER" id="PTHR31739">
    <property type="entry name" value="ENT-COPALYL DIPHOSPHATE SYNTHASE, CHLOROPLASTIC"/>
    <property type="match status" value="1"/>
</dbReference>
<feature type="domain" description="Terpene synthase metal-binding" evidence="9">
    <location>
        <begin position="546"/>
        <end position="782"/>
    </location>
</feature>
<evidence type="ECO:0000256" key="4">
    <source>
        <dbReference type="ARBA" id="ARBA00022821"/>
    </source>
</evidence>
<proteinExistence type="inferred from homology"/>
<dbReference type="Pfam" id="PF03936">
    <property type="entry name" value="Terpene_synth_C"/>
    <property type="match status" value="1"/>
</dbReference>
<dbReference type="SUPFAM" id="SSF48576">
    <property type="entry name" value="Terpenoid synthases"/>
    <property type="match status" value="1"/>
</dbReference>
<evidence type="ECO:0000256" key="2">
    <source>
        <dbReference type="ARBA" id="ARBA00006333"/>
    </source>
</evidence>
<evidence type="ECO:0000256" key="3">
    <source>
        <dbReference type="ARBA" id="ARBA00022723"/>
    </source>
</evidence>
<feature type="domain" description="Terpene synthase N-terminal" evidence="8">
    <location>
        <begin position="279"/>
        <end position="476"/>
    </location>
</feature>
<dbReference type="GO" id="GO:0000287">
    <property type="term" value="F:magnesium ion binding"/>
    <property type="evidence" value="ECO:0007669"/>
    <property type="project" value="InterPro"/>
</dbReference>
<dbReference type="InterPro" id="IPR036965">
    <property type="entry name" value="Terpene_synth_N_sf"/>
</dbReference>
<dbReference type="Proteomes" id="UP000251960">
    <property type="component" value="Chromosome 1"/>
</dbReference>
<comment type="cofactor">
    <cofactor evidence="1">
        <name>Mg(2+)</name>
        <dbReference type="ChEBI" id="CHEBI:18420"/>
    </cofactor>
</comment>
<keyword evidence="3" id="KW-0479">Metal-binding</keyword>
<dbReference type="Gene3D" id="1.50.10.130">
    <property type="entry name" value="Terpene synthase, N-terminal domain"/>
    <property type="match status" value="1"/>
</dbReference>
<dbReference type="GO" id="GO:0010333">
    <property type="term" value="F:terpene synthase activity"/>
    <property type="evidence" value="ECO:0007669"/>
    <property type="project" value="InterPro"/>
</dbReference>
<dbReference type="InterPro" id="IPR008930">
    <property type="entry name" value="Terpenoid_cyclase/PrenylTrfase"/>
</dbReference>
<accession>A0A317YLJ5</accession>
<dbReference type="Gene3D" id="1.50.10.160">
    <property type="match status" value="1"/>
</dbReference>
<evidence type="ECO:0000313" key="10">
    <source>
        <dbReference type="EMBL" id="PWZ58602.1"/>
    </source>
</evidence>
<feature type="region of interest" description="Disordered" evidence="7">
    <location>
        <begin position="144"/>
        <end position="164"/>
    </location>
</feature>
<keyword evidence="6" id="KW-0456">Lyase</keyword>
<dbReference type="CDD" id="cd00684">
    <property type="entry name" value="Terpene_cyclase_plant_C1"/>
    <property type="match status" value="1"/>
</dbReference>
<dbReference type="InterPro" id="IPR044814">
    <property type="entry name" value="Terpene_cyclase_plant_C1"/>
</dbReference>
<dbReference type="Pfam" id="PF01397">
    <property type="entry name" value="Terpene_synth"/>
    <property type="match status" value="1"/>
</dbReference>
<keyword evidence="4" id="KW-0611">Plant defense</keyword>
<name>A0A317YLJ5_MAIZE</name>
<dbReference type="FunFam" id="1.10.600.10:FF:000005">
    <property type="entry name" value="Ent-kaur-16-ene synthase, chloroplastic"/>
    <property type="match status" value="1"/>
</dbReference>
<sequence length="844" mass="94767">MASLSFASSHVSLFCCQQSSSAIILRPAGALLRLSRRQPSSHTISTTDQLFPRRSRMPRNVDTHAAAERNSPSTMSSLEAVDELQNGDSAVVVREQQQPLMMGATDDGLPPSPYDTAWVAMVPAPGNPLVPRFPRCVDWILQNQRSDGSWGPDGGSGDHPSSPLGKDALMSTLACVLALKTWDAGEEHVRKGLSFVGNNSPSCVMTGDERDAPVGFSVIFPGMLARAIDMGLDIPMMTQANVDAFIRLRDTELNRMAATTGSKAFMSYVAEGLGDVLDWDEAAMVYQRQNGSFFNSPATTAAAAIHGNNDRALRYLDSLVNMFGSSVPTVYPRSTYSRLHMVDTLQKMGLSRSFVSEINEMLDMTYRSWLANDDEEMMLDMSTCAMAFRLLRMHGYDVSSDGLAQFSSESSFRDSVHGHANDTEALLELYKASQIQITEDEVVLVDIRSWSAKLLKEQLGSDKISRSVDAQEVQQVLKFPFYTTLDRLEHRRHIEQFKAGGFHMLKSAYRFCKEDEELVSLAVEGFHSSQALYQQELQFLTRWAKEARLHDLEFARIMPMNTFFPNAALMYAPELSEARILCTKNCMLATAVDDLFDVGGSREEMENLVRLIDMWDEHEEVGFCSERVEILFRAIYDTSKELAAKAMAVQNRSVINHVAELWADLVRAMMTEAEWSMRGHVPSSMEEYMQVAETSFALGPIVLMPLYLIGPELPEAVVRCPEYKQLFHHMNVCGRLLNDLQSYEREQKQGKINSVLLVAPRHGGSVEAAKCEVRRAIEASRRELLRMLVAEADATVPRPFRQEFWNMCKMVHLFYMEDDCYSSPKELVHAANMVVFDPLRVREL</sequence>
<dbReference type="EMBL" id="NCVQ01000001">
    <property type="protein sequence ID" value="PWZ58602.1"/>
    <property type="molecule type" value="Genomic_DNA"/>
</dbReference>
<protein>
    <submittedName>
        <fullName evidence="10">Ent-pimara-8(14),15-diene synthase</fullName>
    </submittedName>
</protein>
<dbReference type="InterPro" id="IPR050148">
    <property type="entry name" value="Terpene_synthase-like"/>
</dbReference>
<comment type="caution">
    <text evidence="10">The sequence shown here is derived from an EMBL/GenBank/DDBJ whole genome shotgun (WGS) entry which is preliminary data.</text>
</comment>
<dbReference type="SUPFAM" id="SSF48239">
    <property type="entry name" value="Terpenoid cyclases/Protein prenyltransferases"/>
    <property type="match status" value="2"/>
</dbReference>
<organism evidence="10">
    <name type="scientific">Zea mays</name>
    <name type="common">Maize</name>
    <dbReference type="NCBI Taxonomy" id="4577"/>
    <lineage>
        <taxon>Eukaryota</taxon>
        <taxon>Viridiplantae</taxon>
        <taxon>Streptophyta</taxon>
        <taxon>Embryophyta</taxon>
        <taxon>Tracheophyta</taxon>
        <taxon>Spermatophyta</taxon>
        <taxon>Magnoliopsida</taxon>
        <taxon>Liliopsida</taxon>
        <taxon>Poales</taxon>
        <taxon>Poaceae</taxon>
        <taxon>PACMAD clade</taxon>
        <taxon>Panicoideae</taxon>
        <taxon>Andropogonodae</taxon>
        <taxon>Andropogoneae</taxon>
        <taxon>Tripsacinae</taxon>
        <taxon>Zea</taxon>
    </lineage>
</organism>
<evidence type="ECO:0000256" key="1">
    <source>
        <dbReference type="ARBA" id="ARBA00001946"/>
    </source>
</evidence>
<evidence type="ECO:0000256" key="6">
    <source>
        <dbReference type="ARBA" id="ARBA00023239"/>
    </source>
</evidence>
<dbReference type="InterPro" id="IPR008949">
    <property type="entry name" value="Isoprenoid_synthase_dom_sf"/>
</dbReference>
<dbReference type="PANTHER" id="PTHR31739:SF17">
    <property type="entry name" value="ENT-SANDARACOPIMARA-8(14),15-DIENE SYNTHASE, CHLOROPLASTIC"/>
    <property type="match status" value="1"/>
</dbReference>
<dbReference type="InterPro" id="IPR005630">
    <property type="entry name" value="Terpene_synthase_metal-bd"/>
</dbReference>
<dbReference type="InterPro" id="IPR001906">
    <property type="entry name" value="Terpene_synth_N"/>
</dbReference>
<dbReference type="ExpressionAtlas" id="A0A317YLJ5">
    <property type="expression patterns" value="baseline and differential"/>
</dbReference>
<dbReference type="AlphaFoldDB" id="A0A317YLJ5"/>
<dbReference type="Gene3D" id="1.10.600.10">
    <property type="entry name" value="Farnesyl Diphosphate Synthase"/>
    <property type="match status" value="1"/>
</dbReference>
<evidence type="ECO:0000256" key="7">
    <source>
        <dbReference type="SAM" id="MobiDB-lite"/>
    </source>
</evidence>
<comment type="similarity">
    <text evidence="2">Belongs to the terpene synthase family.</text>
</comment>
<gene>
    <name evidence="10" type="primary">KSL5_1</name>
    <name evidence="10" type="ORF">Zm00014a_031508</name>
</gene>
<evidence type="ECO:0000259" key="8">
    <source>
        <dbReference type="Pfam" id="PF01397"/>
    </source>
</evidence>
<dbReference type="FunFam" id="1.50.10.160:FF:000002">
    <property type="entry name" value="cis-abienol synthase, chloroplastic"/>
    <property type="match status" value="1"/>
</dbReference>
<dbReference type="SFLD" id="SFLDG01014">
    <property type="entry name" value="Terpene_Cyclase_Like_1_N-term"/>
    <property type="match status" value="1"/>
</dbReference>
<reference evidence="10" key="1">
    <citation type="journal article" date="2018" name="Nat. Genet.">
        <title>Extensive intraspecific gene order and gene structural variations between Mo17 and other maize genomes.</title>
        <authorList>
            <person name="Sun S."/>
            <person name="Zhou Y."/>
            <person name="Chen J."/>
            <person name="Shi J."/>
            <person name="Zhao H."/>
            <person name="Zhao H."/>
            <person name="Song W."/>
            <person name="Zhang M."/>
            <person name="Cui Y."/>
            <person name="Dong X."/>
            <person name="Liu H."/>
            <person name="Ma X."/>
            <person name="Jiao Y."/>
            <person name="Wang B."/>
            <person name="Wei X."/>
            <person name="Stein J.C."/>
            <person name="Glaubitz J.C."/>
            <person name="Lu F."/>
            <person name="Yu G."/>
            <person name="Liang C."/>
            <person name="Fengler K."/>
            <person name="Li B."/>
            <person name="Rafalski A."/>
            <person name="Schnable P.S."/>
            <person name="Ware D.H."/>
            <person name="Buckler E.S."/>
            <person name="Lai J."/>
        </authorList>
    </citation>
    <scope>NUCLEOTIDE SEQUENCE [LARGE SCALE GENOMIC DNA]</scope>
    <source>
        <tissue evidence="10">Seedling</tissue>
    </source>
</reference>
<keyword evidence="5" id="KW-0460">Magnesium</keyword>
<dbReference type="FunFam" id="1.50.10.130:FF:000003">
    <property type="entry name" value="Ent-cassa-12,15-diene synthase"/>
    <property type="match status" value="1"/>
</dbReference>
<dbReference type="GO" id="GO:0016102">
    <property type="term" value="P:diterpenoid biosynthetic process"/>
    <property type="evidence" value="ECO:0007669"/>
    <property type="project" value="InterPro"/>
</dbReference>